<feature type="compositionally biased region" description="Acidic residues" evidence="1">
    <location>
        <begin position="1"/>
        <end position="11"/>
    </location>
</feature>
<gene>
    <name evidence="2" type="ORF">EHP00_281</name>
</gene>
<evidence type="ECO:0000256" key="1">
    <source>
        <dbReference type="SAM" id="MobiDB-lite"/>
    </source>
</evidence>
<reference evidence="2 3" key="1">
    <citation type="journal article" date="2017" name="Environ. Microbiol.">
        <title>Decay of the glycolytic pathway and adaptation to intranuclear parasitism within Enterocytozoonidae microsporidia.</title>
        <authorList>
            <person name="Wiredu Boakye D."/>
            <person name="Jaroenlak P."/>
            <person name="Prachumwat A."/>
            <person name="Williams T.A."/>
            <person name="Bateman K.S."/>
            <person name="Itsathitphaisarn O."/>
            <person name="Sritunyalucksana K."/>
            <person name="Paszkiewicz K.H."/>
            <person name="Moore K.A."/>
            <person name="Stentiford G.D."/>
            <person name="Williams B.A."/>
        </authorList>
    </citation>
    <scope>NUCLEOTIDE SEQUENCE [LARGE SCALE GENOMIC DNA]</scope>
    <source>
        <strain evidence="2 3">TH1</strain>
    </source>
</reference>
<name>A0A1W0E7B9_9MICR</name>
<evidence type="ECO:0000313" key="3">
    <source>
        <dbReference type="Proteomes" id="UP000192758"/>
    </source>
</evidence>
<dbReference type="Proteomes" id="UP000192758">
    <property type="component" value="Unassembled WGS sequence"/>
</dbReference>
<feature type="region of interest" description="Disordered" evidence="1">
    <location>
        <begin position="1"/>
        <end position="40"/>
    </location>
</feature>
<accession>A0A1W0E7B9</accession>
<keyword evidence="3" id="KW-1185">Reference proteome</keyword>
<dbReference type="AlphaFoldDB" id="A0A1W0E7B9"/>
<protein>
    <submittedName>
        <fullName evidence="2">Uncharacterized protein</fullName>
    </submittedName>
</protein>
<evidence type="ECO:0000313" key="2">
    <source>
        <dbReference type="EMBL" id="OQS55128.1"/>
    </source>
</evidence>
<sequence>MKQNSAEDDTLSDIYEHYSENNYDTISKNTNTNNKCEKETKSNIEPTEYISNESVKDLLLNDKKEKKRSKFKEENNKFYILESDGIKEVTSEEFSTSMGKALK</sequence>
<dbReference type="EMBL" id="MNPJ01000014">
    <property type="protein sequence ID" value="OQS55128.1"/>
    <property type="molecule type" value="Genomic_DNA"/>
</dbReference>
<proteinExistence type="predicted"/>
<comment type="caution">
    <text evidence="2">The sequence shown here is derived from an EMBL/GenBank/DDBJ whole genome shotgun (WGS) entry which is preliminary data.</text>
</comment>
<organism evidence="2 3">
    <name type="scientific">Ecytonucleospora hepatopenaei</name>
    <dbReference type="NCBI Taxonomy" id="646526"/>
    <lineage>
        <taxon>Eukaryota</taxon>
        <taxon>Fungi</taxon>
        <taxon>Fungi incertae sedis</taxon>
        <taxon>Microsporidia</taxon>
        <taxon>Enterocytozoonidae</taxon>
        <taxon>Ecytonucleospora</taxon>
    </lineage>
</organism>
<dbReference type="VEuPathDB" id="MicrosporidiaDB:EHP00_281"/>